<dbReference type="PANTHER" id="PTHR43841">
    <property type="entry name" value="3-HYDROXYACYL-THIOESTER DEHYDRATASE HTDX-RELATED"/>
    <property type="match status" value="1"/>
</dbReference>
<sequence>MSTAGASPAGEQVLPEMPRLGRLYSRAAGRSGMLMLSRAPLRGSTVPELSYRVDGVRADAADLSAYQHLLGEPGTDVLPAGYVHVLAFPLAMALMVREDFPLPVLGMVHTANRVVQHRQVLLTEDLTVRARAGNARRHRKGTQVDLSVTAHVGDQLVWEGVSTYLAKGRTLPGLPEADGNHAGPERRGPAEETGAAPRTASWRLTPSVAKEYAEISGDHNPIHVSRVGARLLGFPRPIAHGMYTAARALAAVGPARGKRFVWEVDFGKPVLLPGRVDLAVTVDQDGGHHFVGRSPRSGAVHLSGVVGPR</sequence>
<name>A0ABT5TVF3_9MICO</name>
<organism evidence="4 5">
    <name type="scientific">Georgenia halotolerans</name>
    <dbReference type="NCBI Taxonomy" id="3028317"/>
    <lineage>
        <taxon>Bacteria</taxon>
        <taxon>Bacillati</taxon>
        <taxon>Actinomycetota</taxon>
        <taxon>Actinomycetes</taxon>
        <taxon>Micrococcales</taxon>
        <taxon>Bogoriellaceae</taxon>
        <taxon>Georgenia</taxon>
    </lineage>
</organism>
<feature type="region of interest" description="Disordered" evidence="2">
    <location>
        <begin position="172"/>
        <end position="200"/>
    </location>
</feature>
<evidence type="ECO:0000313" key="5">
    <source>
        <dbReference type="Proteomes" id="UP001165561"/>
    </source>
</evidence>
<evidence type="ECO:0000313" key="4">
    <source>
        <dbReference type="EMBL" id="MDD9206047.1"/>
    </source>
</evidence>
<dbReference type="Pfam" id="PF01575">
    <property type="entry name" value="MaoC_dehydratas"/>
    <property type="match status" value="1"/>
</dbReference>
<dbReference type="EMBL" id="JARACI010000760">
    <property type="protein sequence ID" value="MDD9206047.1"/>
    <property type="molecule type" value="Genomic_DNA"/>
</dbReference>
<gene>
    <name evidence="4" type="ORF">PU560_06125</name>
</gene>
<comment type="caution">
    <text evidence="4">The sequence shown here is derived from an EMBL/GenBank/DDBJ whole genome shotgun (WGS) entry which is preliminary data.</text>
</comment>
<proteinExistence type="inferred from homology"/>
<evidence type="ECO:0000259" key="3">
    <source>
        <dbReference type="Pfam" id="PF01575"/>
    </source>
</evidence>
<evidence type="ECO:0000256" key="2">
    <source>
        <dbReference type="SAM" id="MobiDB-lite"/>
    </source>
</evidence>
<protein>
    <submittedName>
        <fullName evidence="4">MaoC/PaaZ C-terminal domain-containing protein</fullName>
    </submittedName>
</protein>
<dbReference type="PANTHER" id="PTHR43841:SF1">
    <property type="entry name" value="3-HYDROXYACYL-THIOESTER DEHYDRATASE X"/>
    <property type="match status" value="1"/>
</dbReference>
<feature type="domain" description="MaoC-like" evidence="3">
    <location>
        <begin position="192"/>
        <end position="283"/>
    </location>
</feature>
<keyword evidence="5" id="KW-1185">Reference proteome</keyword>
<dbReference type="SUPFAM" id="SSF54637">
    <property type="entry name" value="Thioesterase/thiol ester dehydrase-isomerase"/>
    <property type="match status" value="2"/>
</dbReference>
<dbReference type="InterPro" id="IPR002539">
    <property type="entry name" value="MaoC-like_dom"/>
</dbReference>
<comment type="similarity">
    <text evidence="1">Belongs to the enoyl-CoA hydratase/isomerase family.</text>
</comment>
<accession>A0ABT5TVF3</accession>
<dbReference type="Gene3D" id="3.10.129.10">
    <property type="entry name" value="Hotdog Thioesterase"/>
    <property type="match status" value="1"/>
</dbReference>
<evidence type="ECO:0000256" key="1">
    <source>
        <dbReference type="ARBA" id="ARBA00005254"/>
    </source>
</evidence>
<reference evidence="4" key="1">
    <citation type="submission" date="2023-02" db="EMBL/GenBank/DDBJ databases">
        <title>Georgenia sp.10Sc9-8, isolated from a soil sample collected from the Taklamakan desert.</title>
        <authorList>
            <person name="Liu S."/>
        </authorList>
    </citation>
    <scope>NUCLEOTIDE SEQUENCE</scope>
    <source>
        <strain evidence="4">10Sc9-8</strain>
    </source>
</reference>
<dbReference type="InterPro" id="IPR029069">
    <property type="entry name" value="HotDog_dom_sf"/>
</dbReference>
<dbReference type="Proteomes" id="UP001165561">
    <property type="component" value="Unassembled WGS sequence"/>
</dbReference>